<dbReference type="Pfam" id="PF02934">
    <property type="entry name" value="GatB_N"/>
    <property type="match status" value="1"/>
</dbReference>
<evidence type="ECO:0000256" key="5">
    <source>
        <dbReference type="ARBA" id="ARBA00022741"/>
    </source>
</evidence>
<dbReference type="HAMAP" id="MF_00121">
    <property type="entry name" value="GatB"/>
    <property type="match status" value="1"/>
</dbReference>
<evidence type="ECO:0000256" key="7">
    <source>
        <dbReference type="ARBA" id="ARBA00022917"/>
    </source>
</evidence>
<evidence type="ECO:0000259" key="12">
    <source>
        <dbReference type="SMART" id="SM00845"/>
    </source>
</evidence>
<dbReference type="InterPro" id="IPR014746">
    <property type="entry name" value="Gln_synth/guanido_kin_cat_dom"/>
</dbReference>
<dbReference type="Pfam" id="PF02637">
    <property type="entry name" value="GatB_Yqey"/>
    <property type="match status" value="1"/>
</dbReference>
<dbReference type="Gene3D" id="1.10.150.380">
    <property type="entry name" value="GatB domain, N-terminal subdomain"/>
    <property type="match status" value="1"/>
</dbReference>
<keyword evidence="4 11" id="KW-0436">Ligase</keyword>
<dbReference type="PANTHER" id="PTHR11659">
    <property type="entry name" value="GLUTAMYL-TRNA GLN AMIDOTRANSFERASE SUBUNIT B MITOCHONDRIAL AND PROKARYOTIC PET112-RELATED"/>
    <property type="match status" value="1"/>
</dbReference>
<dbReference type="PANTHER" id="PTHR11659:SF4">
    <property type="entry name" value="ASPARTYL_GLUTAMYL-TRNA(GLN) AMIDOTRANSFERASE SUBUNIT B_E CATALYTIC DOMAIN-CONTAINING PROTEIN"/>
    <property type="match status" value="1"/>
</dbReference>
<comment type="function">
    <text evidence="8 11">Allows the formation of correctly charged Asn-tRNA(Asn) or Gln-tRNA(Gln) through the transamidation of misacylated Asp-tRNA(Asn) or Glu-tRNA(Gln) in organisms which lack either or both of asparaginyl-tRNA or glutaminyl-tRNA synthetases. The reaction takes place in the presence of glutamine and ATP through an activated phospho-Asp-tRNA(Asn) or phospho-Glu-tRNA(Gln).</text>
</comment>
<dbReference type="PROSITE" id="PS01234">
    <property type="entry name" value="GATB"/>
    <property type="match status" value="1"/>
</dbReference>
<dbReference type="NCBIfam" id="NF004014">
    <property type="entry name" value="PRK05477.1-4"/>
    <property type="match status" value="1"/>
</dbReference>
<dbReference type="InterPro" id="IPR006075">
    <property type="entry name" value="Asn/Gln-tRNA_Trfase_suB/E_cat"/>
</dbReference>
<evidence type="ECO:0000256" key="4">
    <source>
        <dbReference type="ARBA" id="ARBA00022598"/>
    </source>
</evidence>
<dbReference type="InterPro" id="IPR017958">
    <property type="entry name" value="Gln-tRNA_amidoTrfase_suB_CS"/>
</dbReference>
<proteinExistence type="inferred from homology"/>
<dbReference type="InterPro" id="IPR018027">
    <property type="entry name" value="Asn/Gln_amidotransferase"/>
</dbReference>
<dbReference type="EC" id="6.3.5.-" evidence="11"/>
<accession>A0A7C3EFB2</accession>
<dbReference type="NCBIfam" id="TIGR00133">
    <property type="entry name" value="gatB"/>
    <property type="match status" value="1"/>
</dbReference>
<comment type="subunit">
    <text evidence="2 11">Heterotrimer of A, B and C subunits.</text>
</comment>
<protein>
    <recommendedName>
        <fullName evidence="3 11">Aspartyl/glutamyl-tRNA(Asn/Gln) amidotransferase subunit B</fullName>
        <shortName evidence="11">Asp/Glu-ADT subunit B</shortName>
        <ecNumber evidence="11">6.3.5.-</ecNumber>
    </recommendedName>
</protein>
<dbReference type="SUPFAM" id="SSF55931">
    <property type="entry name" value="Glutamine synthetase/guanido kinase"/>
    <property type="match status" value="1"/>
</dbReference>
<evidence type="ECO:0000256" key="6">
    <source>
        <dbReference type="ARBA" id="ARBA00022840"/>
    </source>
</evidence>
<feature type="domain" description="Asn/Gln amidotransferase" evidence="12">
    <location>
        <begin position="323"/>
        <end position="487"/>
    </location>
</feature>
<sequence length="495" mass="55979">MYQSFIGLEIHIHLLTDTKVFCSCKAAFGSEPNTHVCPVCLGHPGVLPALNRAALDMGALVAQALHCQIPDRTWFERKQYFYPDMPKNYQISQFASPLGQQGYMDILFKGQKKRVCIKECHLEEDAGKMIHAGNVTLLDYNRAGTALLEIVTEPDLETGAEAEAFIQQLRRLVRYLGVCDGNMEEGSLRSDANVSVNLKGAGLGRKVEIKNLNSSRFVRLALDYEIERQKEILESGGVVKQETRLWNENRDQTESMRSKEDSHDYRFFPEPDLPVLEITEAYRRETQSRLMELPLERLERFVRDYGLPLEQADYICEERALADYFEEAVQAIKGLERVDAARRVALWLAADVKRVMNRDGVAPESINRWSFSPQRLAQIVELLGRGAISGKIAKQALELSVAEDRDPQDIVQERGWQLIQDPEVIGRYVQEVLQKEAGSFQEAISALENGNQKRYETLTVYLVGKVLAESQGRCDAPLVKAQIEKQIGEAKPCVC</sequence>
<reference evidence="13" key="1">
    <citation type="journal article" date="2020" name="mSystems">
        <title>Genome- and Community-Level Interaction Insights into Carbon Utilization and Element Cycling Functions of Hydrothermarchaeota in Hydrothermal Sediment.</title>
        <authorList>
            <person name="Zhou Z."/>
            <person name="Liu Y."/>
            <person name="Xu W."/>
            <person name="Pan J."/>
            <person name="Luo Z.H."/>
            <person name="Li M."/>
        </authorList>
    </citation>
    <scope>NUCLEOTIDE SEQUENCE [LARGE SCALE GENOMIC DNA]</scope>
    <source>
        <strain evidence="13">SpSt-503</strain>
    </source>
</reference>
<dbReference type="SMART" id="SM00845">
    <property type="entry name" value="GatB_Yqey"/>
    <property type="match status" value="1"/>
</dbReference>
<comment type="catalytic activity">
    <reaction evidence="9 11">
        <text>L-aspartyl-tRNA(Asn) + L-glutamine + ATP + H2O = L-asparaginyl-tRNA(Asn) + L-glutamate + ADP + phosphate + 2 H(+)</text>
        <dbReference type="Rhea" id="RHEA:14513"/>
        <dbReference type="Rhea" id="RHEA-COMP:9674"/>
        <dbReference type="Rhea" id="RHEA-COMP:9677"/>
        <dbReference type="ChEBI" id="CHEBI:15377"/>
        <dbReference type="ChEBI" id="CHEBI:15378"/>
        <dbReference type="ChEBI" id="CHEBI:29985"/>
        <dbReference type="ChEBI" id="CHEBI:30616"/>
        <dbReference type="ChEBI" id="CHEBI:43474"/>
        <dbReference type="ChEBI" id="CHEBI:58359"/>
        <dbReference type="ChEBI" id="CHEBI:78515"/>
        <dbReference type="ChEBI" id="CHEBI:78516"/>
        <dbReference type="ChEBI" id="CHEBI:456216"/>
    </reaction>
</comment>
<evidence type="ECO:0000313" key="13">
    <source>
        <dbReference type="EMBL" id="HFH28735.1"/>
    </source>
</evidence>
<evidence type="ECO:0000256" key="3">
    <source>
        <dbReference type="ARBA" id="ARBA00016923"/>
    </source>
</evidence>
<dbReference type="EMBL" id="DSVL01000133">
    <property type="protein sequence ID" value="HFH28735.1"/>
    <property type="molecule type" value="Genomic_DNA"/>
</dbReference>
<dbReference type="InterPro" id="IPR003789">
    <property type="entry name" value="Asn/Gln_tRNA_amidoTrase-B-like"/>
</dbReference>
<dbReference type="InterPro" id="IPR017959">
    <property type="entry name" value="Asn/Gln-tRNA_amidoTrfase_suB/E"/>
</dbReference>
<evidence type="ECO:0000256" key="9">
    <source>
        <dbReference type="ARBA" id="ARBA00047380"/>
    </source>
</evidence>
<dbReference type="GO" id="GO:0050567">
    <property type="term" value="F:glutaminyl-tRNA synthase (glutamine-hydrolyzing) activity"/>
    <property type="evidence" value="ECO:0007669"/>
    <property type="project" value="UniProtKB-UniRule"/>
</dbReference>
<dbReference type="GO" id="GO:0006412">
    <property type="term" value="P:translation"/>
    <property type="evidence" value="ECO:0007669"/>
    <property type="project" value="UniProtKB-UniRule"/>
</dbReference>
<gene>
    <name evidence="11 13" type="primary">gatB</name>
    <name evidence="13" type="ORF">ENS59_04385</name>
</gene>
<dbReference type="AlphaFoldDB" id="A0A7C3EFB2"/>
<dbReference type="NCBIfam" id="NF004012">
    <property type="entry name" value="PRK05477.1-2"/>
    <property type="match status" value="1"/>
</dbReference>
<evidence type="ECO:0000256" key="8">
    <source>
        <dbReference type="ARBA" id="ARBA00024799"/>
    </source>
</evidence>
<keyword evidence="5 11" id="KW-0547">Nucleotide-binding</keyword>
<evidence type="ECO:0000256" key="2">
    <source>
        <dbReference type="ARBA" id="ARBA00011123"/>
    </source>
</evidence>
<comment type="similarity">
    <text evidence="1 11">Belongs to the GatB/GatE family. GatB subfamily.</text>
</comment>
<dbReference type="GO" id="GO:0016740">
    <property type="term" value="F:transferase activity"/>
    <property type="evidence" value="ECO:0007669"/>
    <property type="project" value="UniProtKB-KW"/>
</dbReference>
<keyword evidence="6 11" id="KW-0067">ATP-binding</keyword>
<dbReference type="InterPro" id="IPR004413">
    <property type="entry name" value="GatB"/>
</dbReference>
<evidence type="ECO:0000256" key="1">
    <source>
        <dbReference type="ARBA" id="ARBA00005306"/>
    </source>
</evidence>
<comment type="caution">
    <text evidence="13">The sequence shown here is derived from an EMBL/GenBank/DDBJ whole genome shotgun (WGS) entry which is preliminary data.</text>
</comment>
<evidence type="ECO:0000256" key="11">
    <source>
        <dbReference type="HAMAP-Rule" id="MF_00121"/>
    </source>
</evidence>
<organism evidence="13">
    <name type="scientific">Gracilinema caldarium</name>
    <dbReference type="NCBI Taxonomy" id="215591"/>
    <lineage>
        <taxon>Bacteria</taxon>
        <taxon>Pseudomonadati</taxon>
        <taxon>Spirochaetota</taxon>
        <taxon>Spirochaetia</taxon>
        <taxon>Spirochaetales</taxon>
        <taxon>Breznakiellaceae</taxon>
        <taxon>Gracilinema</taxon>
    </lineage>
</organism>
<keyword evidence="7 11" id="KW-0648">Protein biosynthesis</keyword>
<dbReference type="GO" id="GO:0005524">
    <property type="term" value="F:ATP binding"/>
    <property type="evidence" value="ECO:0007669"/>
    <property type="project" value="UniProtKB-KW"/>
</dbReference>
<keyword evidence="13" id="KW-0808">Transferase</keyword>
<comment type="catalytic activity">
    <reaction evidence="10 11">
        <text>L-glutamyl-tRNA(Gln) + L-glutamine + ATP + H2O = L-glutaminyl-tRNA(Gln) + L-glutamate + ADP + phosphate + H(+)</text>
        <dbReference type="Rhea" id="RHEA:17521"/>
        <dbReference type="Rhea" id="RHEA-COMP:9681"/>
        <dbReference type="Rhea" id="RHEA-COMP:9684"/>
        <dbReference type="ChEBI" id="CHEBI:15377"/>
        <dbReference type="ChEBI" id="CHEBI:15378"/>
        <dbReference type="ChEBI" id="CHEBI:29985"/>
        <dbReference type="ChEBI" id="CHEBI:30616"/>
        <dbReference type="ChEBI" id="CHEBI:43474"/>
        <dbReference type="ChEBI" id="CHEBI:58359"/>
        <dbReference type="ChEBI" id="CHEBI:78520"/>
        <dbReference type="ChEBI" id="CHEBI:78521"/>
        <dbReference type="ChEBI" id="CHEBI:456216"/>
    </reaction>
</comment>
<evidence type="ECO:0000256" key="10">
    <source>
        <dbReference type="ARBA" id="ARBA00047913"/>
    </source>
</evidence>
<dbReference type="SUPFAM" id="SSF89095">
    <property type="entry name" value="GatB/YqeY motif"/>
    <property type="match status" value="1"/>
</dbReference>
<dbReference type="InterPro" id="IPR042114">
    <property type="entry name" value="GatB_C_1"/>
</dbReference>
<name>A0A7C3EFB2_9SPIR</name>